<dbReference type="AlphaFoldDB" id="B9JBU7"/>
<protein>
    <recommendedName>
        <fullName evidence="3">Phage gp6-like head-tail connector protein</fullName>
    </recommendedName>
</protein>
<organism evidence="1 2">
    <name type="scientific">Rhizobium rhizogenes (strain K84 / ATCC BAA-868)</name>
    <name type="common">Agrobacterium radiobacter</name>
    <dbReference type="NCBI Taxonomy" id="311403"/>
    <lineage>
        <taxon>Bacteria</taxon>
        <taxon>Pseudomonadati</taxon>
        <taxon>Pseudomonadota</taxon>
        <taxon>Alphaproteobacteria</taxon>
        <taxon>Hyphomicrobiales</taxon>
        <taxon>Rhizobiaceae</taxon>
        <taxon>Rhizobium/Agrobacterium group</taxon>
        <taxon>Rhizobium</taxon>
    </lineage>
</organism>
<dbReference type="NCBIfam" id="TIGR01560">
    <property type="entry name" value="put_DNA_pack"/>
    <property type="match status" value="1"/>
</dbReference>
<dbReference type="HOGENOM" id="CLU_2217419_0_0_5"/>
<dbReference type="CDD" id="cd08054">
    <property type="entry name" value="gp6"/>
    <property type="match status" value="1"/>
</dbReference>
<evidence type="ECO:0000313" key="1">
    <source>
        <dbReference type="EMBL" id="ACM27993.1"/>
    </source>
</evidence>
<dbReference type="InterPro" id="IPR021146">
    <property type="entry name" value="Phage_gp6-like_head-tail"/>
</dbReference>
<dbReference type="RefSeq" id="WP_012652603.1">
    <property type="nucleotide sequence ID" value="NC_011985.1"/>
</dbReference>
<accession>B9JBU7</accession>
<evidence type="ECO:0000313" key="2">
    <source>
        <dbReference type="Proteomes" id="UP000001600"/>
    </source>
</evidence>
<dbReference type="Pfam" id="PF05135">
    <property type="entry name" value="Phage_connect_1"/>
    <property type="match status" value="1"/>
</dbReference>
<sequence length="106" mass="11760">MLDPIDLVTLEAAKRRLRILHDDEDDSIQDMVTEASAAIIDYVKLDDDELAALSGIQQHTARLACLNLVKWLYNDKDGQLGVKVASGYLPESVTMGLHRIRMPALA</sequence>
<dbReference type="InterPro" id="IPR006450">
    <property type="entry name" value="Phage_HK97_gp6-like"/>
</dbReference>
<dbReference type="EMBL" id="CP000628">
    <property type="protein sequence ID" value="ACM27993.1"/>
    <property type="molecule type" value="Genomic_DNA"/>
</dbReference>
<dbReference type="Gene3D" id="1.10.3230.30">
    <property type="entry name" value="Phage gp6-like head-tail connector protein"/>
    <property type="match status" value="1"/>
</dbReference>
<proteinExistence type="predicted"/>
<dbReference type="KEGG" id="ara:Arad_4249"/>
<evidence type="ECO:0008006" key="3">
    <source>
        <dbReference type="Google" id="ProtNLM"/>
    </source>
</evidence>
<name>B9JBU7_RHIR8</name>
<dbReference type="Proteomes" id="UP000001600">
    <property type="component" value="Chromosome 1"/>
</dbReference>
<gene>
    <name evidence="1" type="ordered locus">Arad_4249</name>
</gene>
<reference evidence="1 2" key="1">
    <citation type="journal article" date="2009" name="J. Bacteriol.">
        <title>Genome sequences of three Agrobacterium biovars help elucidate the evolution of multichromosome genomes in bacteria.</title>
        <authorList>
            <person name="Slater S.C."/>
            <person name="Goldman B.S."/>
            <person name="Goodner B."/>
            <person name="Setubal J.C."/>
            <person name="Farrand S.K."/>
            <person name="Nester E.W."/>
            <person name="Burr T.J."/>
            <person name="Banta L."/>
            <person name="Dickerman A.W."/>
            <person name="Paulsen I."/>
            <person name="Otten L."/>
            <person name="Suen G."/>
            <person name="Welch R."/>
            <person name="Almeida N.F."/>
            <person name="Arnold F."/>
            <person name="Burton O.T."/>
            <person name="Du Z."/>
            <person name="Ewing A."/>
            <person name="Godsy E."/>
            <person name="Heisel S."/>
            <person name="Houmiel K.L."/>
            <person name="Jhaveri J."/>
            <person name="Lu J."/>
            <person name="Miller N.M."/>
            <person name="Norton S."/>
            <person name="Chen Q."/>
            <person name="Phoolcharoen W."/>
            <person name="Ohlin V."/>
            <person name="Ondrusek D."/>
            <person name="Pride N."/>
            <person name="Stricklin S.L."/>
            <person name="Sun J."/>
            <person name="Wheeler C."/>
            <person name="Wilson L."/>
            <person name="Zhu H."/>
            <person name="Wood D.W."/>
        </authorList>
    </citation>
    <scope>NUCLEOTIDE SEQUENCE [LARGE SCALE GENOMIC DNA]</scope>
    <source>
        <strain evidence="2">K84 / ATCC BAA-868</strain>
    </source>
</reference>